<accession>E4NQR9</accession>
<dbReference type="HOGENOM" id="CLU_3302616_0_0_2"/>
<evidence type="ECO:0000313" key="2">
    <source>
        <dbReference type="EMBL" id="ELY23452.1"/>
    </source>
</evidence>
<gene>
    <name evidence="1" type="ordered locus">Hbor_23060</name>
    <name evidence="2" type="ORF">C499_16914</name>
</gene>
<organism evidence="1 3">
    <name type="scientific">Halogeometricum borinquense (strain ATCC 700274 / DSM 11551 / JCM 10706 / KCTC 4070 / PR3)</name>
    <dbReference type="NCBI Taxonomy" id="469382"/>
    <lineage>
        <taxon>Archaea</taxon>
        <taxon>Methanobacteriati</taxon>
        <taxon>Methanobacteriota</taxon>
        <taxon>Stenosarchaea group</taxon>
        <taxon>Halobacteria</taxon>
        <taxon>Halobacteriales</taxon>
        <taxon>Haloferacaceae</taxon>
        <taxon>Halogeometricum</taxon>
    </lineage>
</organism>
<dbReference type="EMBL" id="CP001690">
    <property type="protein sequence ID" value="ADQ67866.1"/>
    <property type="molecule type" value="Genomic_DNA"/>
</dbReference>
<reference evidence="1 3" key="1">
    <citation type="journal article" date="2009" name="Stand. Genomic Sci.">
        <title>Complete genome sequence of Halogeometricum borinquense type strain (PR3).</title>
        <authorList>
            <person name="Malfatti S."/>
            <person name="Tindall B.J."/>
            <person name="Schneider S."/>
            <person name="Fahnrich R."/>
            <person name="Lapidus A."/>
            <person name="Labuttii K."/>
            <person name="Copeland A."/>
            <person name="Glavina Del Rio T."/>
            <person name="Nolan M."/>
            <person name="Chen F."/>
            <person name="Lucas S."/>
            <person name="Tice H."/>
            <person name="Cheng J.F."/>
            <person name="Bruce D."/>
            <person name="Goodwin L."/>
            <person name="Pitluck S."/>
            <person name="Anderson I."/>
            <person name="Pati A."/>
            <person name="Ivanova N."/>
            <person name="Mavromatis K."/>
            <person name="Chen A."/>
            <person name="Palaniappan K."/>
            <person name="D'haeseleer P."/>
            <person name="Goker M."/>
            <person name="Bristow J."/>
            <person name="Eisen J.A."/>
            <person name="Markowitz V."/>
            <person name="Hugenholtz P."/>
            <person name="Kyrpides N.C."/>
            <person name="Klenk H.P."/>
            <person name="Chain P."/>
        </authorList>
    </citation>
    <scope>NUCLEOTIDE SEQUENCE [LARGE SCALE GENOMIC DNA]</scope>
    <source>
        <strain evidence="3">ATCC 700274 / DSM 11551 / JCM 10706 / KCTC 4070 / PR3</strain>
        <strain evidence="1">PR 3</strain>
    </source>
</reference>
<dbReference type="KEGG" id="hbo:Hbor_23060"/>
<dbReference type="EMBL" id="AOHT01000051">
    <property type="protein sequence ID" value="ELY23452.1"/>
    <property type="molecule type" value="Genomic_DNA"/>
</dbReference>
<protein>
    <submittedName>
        <fullName evidence="1">Uncharacterized protein</fullName>
    </submittedName>
</protein>
<dbReference type="Proteomes" id="UP000011585">
    <property type="component" value="Unassembled WGS sequence"/>
</dbReference>
<reference evidence="2 4" key="2">
    <citation type="journal article" date="2014" name="PLoS Genet.">
        <title>Phylogenetically driven sequencing of extremely halophilic archaea reveals strategies for static and dynamic osmo-response.</title>
        <authorList>
            <person name="Becker E.A."/>
            <person name="Seitzer P.M."/>
            <person name="Tritt A."/>
            <person name="Larsen D."/>
            <person name="Krusor M."/>
            <person name="Yao A.I."/>
            <person name="Wu D."/>
            <person name="Madern D."/>
            <person name="Eisen J.A."/>
            <person name="Darling A.E."/>
            <person name="Facciotti M.T."/>
        </authorList>
    </citation>
    <scope>NUCLEOTIDE SEQUENCE [LARGE SCALE GENOMIC DNA]</scope>
    <source>
        <strain evidence="2 4">DSM 11551</strain>
    </source>
</reference>
<keyword evidence="3" id="KW-1185">Reference proteome</keyword>
<dbReference type="AlphaFoldDB" id="E4NQR9"/>
<proteinExistence type="predicted"/>
<evidence type="ECO:0000313" key="3">
    <source>
        <dbReference type="Proteomes" id="UP000006663"/>
    </source>
</evidence>
<sequence length="39" mass="4276">MVRKDNNFDVVVFGVARPKVVGSRIVSREQTAANTDEGL</sequence>
<dbReference type="Proteomes" id="UP000006663">
    <property type="component" value="Chromosome"/>
</dbReference>
<name>E4NQR9_HALBP</name>
<evidence type="ECO:0000313" key="1">
    <source>
        <dbReference type="EMBL" id="ADQ67866.1"/>
    </source>
</evidence>
<evidence type="ECO:0000313" key="4">
    <source>
        <dbReference type="Proteomes" id="UP000011585"/>
    </source>
</evidence>